<keyword evidence="3" id="KW-1185">Reference proteome</keyword>
<protein>
    <submittedName>
        <fullName evidence="2">Uncharacterized protein</fullName>
    </submittedName>
</protein>
<dbReference type="RefSeq" id="WP_344259836.1">
    <property type="nucleotide sequence ID" value="NZ_BAAAMJ010000012.1"/>
</dbReference>
<evidence type="ECO:0000313" key="3">
    <source>
        <dbReference type="Proteomes" id="UP001501303"/>
    </source>
</evidence>
<dbReference type="EMBL" id="BAAAMJ010000012">
    <property type="protein sequence ID" value="GAA1906847.1"/>
    <property type="molecule type" value="Genomic_DNA"/>
</dbReference>
<comment type="caution">
    <text evidence="2">The sequence shown here is derived from an EMBL/GenBank/DDBJ whole genome shotgun (WGS) entry which is preliminary data.</text>
</comment>
<evidence type="ECO:0000256" key="1">
    <source>
        <dbReference type="SAM" id="MobiDB-lite"/>
    </source>
</evidence>
<gene>
    <name evidence="2" type="ORF">GCM10009716_15900</name>
</gene>
<name>A0ABN2P0D8_9ACTN</name>
<sequence>MDSELAALAATGATTLVSLMVTDSWAHARGLVGRLLARTGSGTAAIAELDDARSQLLTLDDTEDEQTTSDIRDQWHARLQQLVEAGDITSDDLRSLLTSLQRLAAASTTRQGTVHNNINDVVQHGPVIQSGRITGLTFHVHQFPASDRERTEPTDCSTPHGATRDRS</sequence>
<reference evidence="2 3" key="1">
    <citation type="journal article" date="2019" name="Int. J. Syst. Evol. Microbiol.">
        <title>The Global Catalogue of Microorganisms (GCM) 10K type strain sequencing project: providing services to taxonomists for standard genome sequencing and annotation.</title>
        <authorList>
            <consortium name="The Broad Institute Genomics Platform"/>
            <consortium name="The Broad Institute Genome Sequencing Center for Infectious Disease"/>
            <person name="Wu L."/>
            <person name="Ma J."/>
        </authorList>
    </citation>
    <scope>NUCLEOTIDE SEQUENCE [LARGE SCALE GENOMIC DNA]</scope>
    <source>
        <strain evidence="2 3">JCM 13581</strain>
    </source>
</reference>
<proteinExistence type="predicted"/>
<evidence type="ECO:0000313" key="2">
    <source>
        <dbReference type="EMBL" id="GAA1906847.1"/>
    </source>
</evidence>
<dbReference type="Proteomes" id="UP001501303">
    <property type="component" value="Unassembled WGS sequence"/>
</dbReference>
<accession>A0ABN2P0D8</accession>
<organism evidence="2 3">
    <name type="scientific">Streptomyces sodiiphilus</name>
    <dbReference type="NCBI Taxonomy" id="226217"/>
    <lineage>
        <taxon>Bacteria</taxon>
        <taxon>Bacillati</taxon>
        <taxon>Actinomycetota</taxon>
        <taxon>Actinomycetes</taxon>
        <taxon>Kitasatosporales</taxon>
        <taxon>Streptomycetaceae</taxon>
        <taxon>Streptomyces</taxon>
    </lineage>
</organism>
<feature type="region of interest" description="Disordered" evidence="1">
    <location>
        <begin position="143"/>
        <end position="167"/>
    </location>
</feature>